<dbReference type="InterPro" id="IPR018711">
    <property type="entry name" value="NAGPA"/>
</dbReference>
<name>A0A644W8N6_9ZZZZ</name>
<dbReference type="Pfam" id="PF09992">
    <property type="entry name" value="NAGPA"/>
    <property type="match status" value="1"/>
</dbReference>
<dbReference type="AlphaFoldDB" id="A0A644W8N6"/>
<feature type="transmembrane region" description="Helical" evidence="1">
    <location>
        <begin position="6"/>
        <end position="24"/>
    </location>
</feature>
<feature type="domain" description="Phosphodiester glycosidase" evidence="2">
    <location>
        <begin position="251"/>
        <end position="424"/>
    </location>
</feature>
<organism evidence="4">
    <name type="scientific">bioreactor metagenome</name>
    <dbReference type="NCBI Taxonomy" id="1076179"/>
    <lineage>
        <taxon>unclassified sequences</taxon>
        <taxon>metagenomes</taxon>
        <taxon>ecological metagenomes</taxon>
    </lineage>
</organism>
<sequence>MTEMSGIQTGCFCLVFYTLIPAIVKKTTLFIGLMLFQSVFVSTSAININGVEKKIDTLEHRQVGPGVFYTRFQLPDYPLSAYILQVDLNNPHNFIETFQAGNQVGKTEAMTTAYNRLSSTTHSTIAGVNGNFWIVSGQGQPTELLGVPHSGSMLGGEMITDPNSWNRGHGSIGFAMIDANKKVWVDDIAFTGKVNIPGKGGYTISQINRMRGDNQLVLFNNYLGDGKTTRTDNNGIEIFIKPADNKQWKTNGDVTCVVTRIIANKGGNLLEKGESVLSGSGTAQTFLSTLNPGDTVLVNMSIKTLTDNQTPQVKEMITGNALVMKNGTLTNRNTNEAYNSQLYPRTGVGASQDGKVLYLIVIDKGSGSNGANTETMCGILKAFGASDVTSMDGGGSAQMMLEGMIVNKPSDGKERPVANGWFVYHNAPEDKNITQIAFEDLRTEMPALASYKPVILGYNQYGVLIDKNIEDYTLSCSEGLGQITPDGAFIANGNATSGTLTVSYNQVSITKTIRIISGDISFRLDSILIDEQRSYPIEVFSISTSGSLTIPPALLNWSIADESICKIDNGILKGLKNGKTKIYGTIGDIKDSLTVYVEIPEQVKMKYDDFSQAGSPWKLAASSQLSATLSSSGIPLDWSSGLAVDFTYKSGRAPFIKLTNQKPLYALPDSISIMIKTGDILIDRMLISLRANNSKQAVSKEFKDFVSGGGDTEIKYAISDFFDTNDIAVFPVWLDNFNFYLQAMTENQAYQLGFKEINLAYKGREFSGIHIPSDQSGFNIYPNPVQEEILIKTENQTGRFDIDLFNLSGQKVRTLQTEIMTGNTIAIPVQKLKPGYYLLTIKQNQKKSTFKIIKN</sequence>
<dbReference type="InterPro" id="IPR026444">
    <property type="entry name" value="Secre_tail"/>
</dbReference>
<reference evidence="4" key="1">
    <citation type="submission" date="2019-08" db="EMBL/GenBank/DDBJ databases">
        <authorList>
            <person name="Kucharzyk K."/>
            <person name="Murdoch R.W."/>
            <person name="Higgins S."/>
            <person name="Loffler F."/>
        </authorList>
    </citation>
    <scope>NUCLEOTIDE SEQUENCE</scope>
</reference>
<comment type="caution">
    <text evidence="4">The sequence shown here is derived from an EMBL/GenBank/DDBJ whole genome shotgun (WGS) entry which is preliminary data.</text>
</comment>
<evidence type="ECO:0000313" key="4">
    <source>
        <dbReference type="EMBL" id="MPL98803.1"/>
    </source>
</evidence>
<evidence type="ECO:0000259" key="2">
    <source>
        <dbReference type="Pfam" id="PF09992"/>
    </source>
</evidence>
<dbReference type="Pfam" id="PF18962">
    <property type="entry name" value="Por_Secre_tail"/>
    <property type="match status" value="1"/>
</dbReference>
<dbReference type="EMBL" id="VSSQ01000630">
    <property type="protein sequence ID" value="MPL98803.1"/>
    <property type="molecule type" value="Genomic_DNA"/>
</dbReference>
<evidence type="ECO:0000256" key="1">
    <source>
        <dbReference type="SAM" id="Phobius"/>
    </source>
</evidence>
<accession>A0A644W8N6</accession>
<keyword evidence="1" id="KW-0812">Transmembrane</keyword>
<protein>
    <recommendedName>
        <fullName evidence="5">Phosphodiester glycosidase domain-containing protein</fullName>
    </recommendedName>
</protein>
<dbReference type="Gene3D" id="2.60.40.1080">
    <property type="match status" value="1"/>
</dbReference>
<keyword evidence="1" id="KW-1133">Transmembrane helix</keyword>
<dbReference type="NCBIfam" id="TIGR04183">
    <property type="entry name" value="Por_Secre_tail"/>
    <property type="match status" value="1"/>
</dbReference>
<feature type="domain" description="Secretion system C-terminal sorting" evidence="3">
    <location>
        <begin position="780"/>
        <end position="853"/>
    </location>
</feature>
<evidence type="ECO:0000259" key="3">
    <source>
        <dbReference type="Pfam" id="PF18962"/>
    </source>
</evidence>
<dbReference type="PANTHER" id="PTHR40446">
    <property type="entry name" value="N-ACETYLGLUCOSAMINE-1-PHOSPHODIESTER ALPHA-N-ACETYLGLUCOSAMINIDASE"/>
    <property type="match status" value="1"/>
</dbReference>
<keyword evidence="1" id="KW-0472">Membrane</keyword>
<gene>
    <name evidence="4" type="ORF">SDC9_45013</name>
</gene>
<dbReference type="PANTHER" id="PTHR40446:SF2">
    <property type="entry name" value="N-ACETYLGLUCOSAMINE-1-PHOSPHODIESTER ALPHA-N-ACETYLGLUCOSAMINIDASE"/>
    <property type="match status" value="1"/>
</dbReference>
<proteinExistence type="predicted"/>
<evidence type="ECO:0008006" key="5">
    <source>
        <dbReference type="Google" id="ProtNLM"/>
    </source>
</evidence>